<dbReference type="Proteomes" id="UP000789860">
    <property type="component" value="Unassembled WGS sequence"/>
</dbReference>
<comment type="caution">
    <text evidence="1">The sequence shown here is derived from an EMBL/GenBank/DDBJ whole genome shotgun (WGS) entry which is preliminary data.</text>
</comment>
<protein>
    <submittedName>
        <fullName evidence="1">195_t:CDS:1</fullName>
    </submittedName>
</protein>
<accession>A0ACA9NIX4</accession>
<gene>
    <name evidence="1" type="ORF">SCALOS_LOCUS9009</name>
</gene>
<feature type="non-terminal residue" evidence="1">
    <location>
        <position position="243"/>
    </location>
</feature>
<evidence type="ECO:0000313" key="2">
    <source>
        <dbReference type="Proteomes" id="UP000789860"/>
    </source>
</evidence>
<proteinExistence type="predicted"/>
<name>A0ACA9NIX4_9GLOM</name>
<dbReference type="EMBL" id="CAJVPM010026021">
    <property type="protein sequence ID" value="CAG8660417.1"/>
    <property type="molecule type" value="Genomic_DNA"/>
</dbReference>
<organism evidence="1 2">
    <name type="scientific">Scutellospora calospora</name>
    <dbReference type="NCBI Taxonomy" id="85575"/>
    <lineage>
        <taxon>Eukaryota</taxon>
        <taxon>Fungi</taxon>
        <taxon>Fungi incertae sedis</taxon>
        <taxon>Mucoromycota</taxon>
        <taxon>Glomeromycotina</taxon>
        <taxon>Glomeromycetes</taxon>
        <taxon>Diversisporales</taxon>
        <taxon>Gigasporaceae</taxon>
        <taxon>Scutellospora</taxon>
    </lineage>
</organism>
<sequence length="243" mass="27420">MDNEPINESSTNFTLPPRPPPLPNTFLDLLNNTYDDADIVHMLAETADMSTLESSSTFMDEIPVFKQPNPPEFMPFEDLSQAIGKDLTTGDVVPHLWQNLESEWNEFNKDLRITSGIGKIRKGRNGPRTRTLSPMLKKLLGDANLHYVNKEYPEATAILQEIVKIDPNIHIAWFTLGTIQDEMGCPDKALQLYLVAAHLTPKDGSLWKRLGLSSKNQNALHQAIYCFSKAIRCDPNDEDAIWD</sequence>
<feature type="non-terminal residue" evidence="1">
    <location>
        <position position="1"/>
    </location>
</feature>
<evidence type="ECO:0000313" key="1">
    <source>
        <dbReference type="EMBL" id="CAG8660417.1"/>
    </source>
</evidence>
<reference evidence="1" key="1">
    <citation type="submission" date="2021-06" db="EMBL/GenBank/DDBJ databases">
        <authorList>
            <person name="Kallberg Y."/>
            <person name="Tangrot J."/>
            <person name="Rosling A."/>
        </authorList>
    </citation>
    <scope>NUCLEOTIDE SEQUENCE</scope>
    <source>
        <strain evidence="1">AU212A</strain>
    </source>
</reference>
<keyword evidence="2" id="KW-1185">Reference proteome</keyword>